<dbReference type="InterPro" id="IPR012334">
    <property type="entry name" value="Pectin_lyas_fold"/>
</dbReference>
<evidence type="ECO:0000256" key="5">
    <source>
        <dbReference type="ARBA" id="ARBA00023085"/>
    </source>
</evidence>
<dbReference type="Gene3D" id="2.160.20.10">
    <property type="entry name" value="Single-stranded right-handed beta-helix, Pectin lyase-like"/>
    <property type="match status" value="1"/>
</dbReference>
<dbReference type="EC" id="3.1.1.11" evidence="3 8"/>
<organism evidence="10 11">
    <name type="scientific">Cronartium quercuum f. sp. fusiforme G11</name>
    <dbReference type="NCBI Taxonomy" id="708437"/>
    <lineage>
        <taxon>Eukaryota</taxon>
        <taxon>Fungi</taxon>
        <taxon>Dikarya</taxon>
        <taxon>Basidiomycota</taxon>
        <taxon>Pucciniomycotina</taxon>
        <taxon>Pucciniomycetes</taxon>
        <taxon>Pucciniales</taxon>
        <taxon>Coleosporiaceae</taxon>
        <taxon>Cronartium</taxon>
    </lineage>
</organism>
<comment type="pathway">
    <text evidence="1 8">Glycan metabolism; pectin degradation; 2-dehydro-3-deoxy-D-gluconate from pectin: step 1/5.</text>
</comment>
<evidence type="ECO:0000256" key="3">
    <source>
        <dbReference type="ARBA" id="ARBA00013229"/>
    </source>
</evidence>
<dbReference type="GO" id="GO:0005576">
    <property type="term" value="C:extracellular region"/>
    <property type="evidence" value="ECO:0007669"/>
    <property type="project" value="UniProtKB-SubCell"/>
</dbReference>
<reference evidence="10" key="1">
    <citation type="submission" date="2013-11" db="EMBL/GenBank/DDBJ databases">
        <title>Genome sequence of the fusiform rust pathogen reveals effectors for host alternation and coevolution with pine.</title>
        <authorList>
            <consortium name="DOE Joint Genome Institute"/>
            <person name="Smith K."/>
            <person name="Pendleton A."/>
            <person name="Kubisiak T."/>
            <person name="Anderson C."/>
            <person name="Salamov A."/>
            <person name="Aerts A."/>
            <person name="Riley R."/>
            <person name="Clum A."/>
            <person name="Lindquist E."/>
            <person name="Ence D."/>
            <person name="Campbell M."/>
            <person name="Kronenberg Z."/>
            <person name="Feau N."/>
            <person name="Dhillon B."/>
            <person name="Hamelin R."/>
            <person name="Burleigh J."/>
            <person name="Smith J."/>
            <person name="Yandell M."/>
            <person name="Nelson C."/>
            <person name="Grigoriev I."/>
            <person name="Davis J."/>
        </authorList>
    </citation>
    <scope>NUCLEOTIDE SEQUENCE</scope>
    <source>
        <strain evidence="10">G11</strain>
    </source>
</reference>
<dbReference type="InterPro" id="IPR011050">
    <property type="entry name" value="Pectin_lyase_fold/virulence"/>
</dbReference>
<keyword evidence="8" id="KW-0961">Cell wall biogenesis/degradation</keyword>
<evidence type="ECO:0000256" key="8">
    <source>
        <dbReference type="RuleBase" id="RU000589"/>
    </source>
</evidence>
<accession>A0A9P6T7Z7</accession>
<comment type="subcellular location">
    <subcellularLocation>
        <location evidence="8">Secreted</location>
    </subcellularLocation>
</comment>
<evidence type="ECO:0000256" key="7">
    <source>
        <dbReference type="PROSITE-ProRule" id="PRU10040"/>
    </source>
</evidence>
<comment type="similarity">
    <text evidence="2">Belongs to the pectinesterase family.</text>
</comment>
<evidence type="ECO:0000259" key="9">
    <source>
        <dbReference type="Pfam" id="PF01095"/>
    </source>
</evidence>
<dbReference type="GO" id="GO:0030599">
    <property type="term" value="F:pectinesterase activity"/>
    <property type="evidence" value="ECO:0007669"/>
    <property type="project" value="UniProtKB-UniRule"/>
</dbReference>
<dbReference type="OrthoDB" id="2019149at2759"/>
<protein>
    <recommendedName>
        <fullName evidence="3 8">Pectinesterase</fullName>
        <ecNumber evidence="3 8">3.1.1.11</ecNumber>
    </recommendedName>
</protein>
<dbReference type="Proteomes" id="UP000886653">
    <property type="component" value="Unassembled WGS sequence"/>
</dbReference>
<evidence type="ECO:0000313" key="10">
    <source>
        <dbReference type="EMBL" id="KAG0142476.1"/>
    </source>
</evidence>
<dbReference type="AlphaFoldDB" id="A0A9P6T7Z7"/>
<dbReference type="GO" id="GO:0045490">
    <property type="term" value="P:pectin catabolic process"/>
    <property type="evidence" value="ECO:0007669"/>
    <property type="project" value="UniProtKB-UniRule"/>
</dbReference>
<keyword evidence="8" id="KW-0732">Signal</keyword>
<keyword evidence="8" id="KW-0964">Secreted</keyword>
<dbReference type="PROSITE" id="PS00503">
    <property type="entry name" value="PECTINESTERASE_2"/>
    <property type="match status" value="1"/>
</dbReference>
<feature type="chain" id="PRO_5040536616" description="Pectinesterase" evidence="8">
    <location>
        <begin position="23"/>
        <end position="305"/>
    </location>
</feature>
<feature type="active site" evidence="7">
    <location>
        <position position="180"/>
    </location>
</feature>
<comment type="caution">
    <text evidence="10">The sequence shown here is derived from an EMBL/GenBank/DDBJ whole genome shotgun (WGS) entry which is preliminary data.</text>
</comment>
<evidence type="ECO:0000256" key="1">
    <source>
        <dbReference type="ARBA" id="ARBA00005184"/>
    </source>
</evidence>
<dbReference type="Pfam" id="PF01095">
    <property type="entry name" value="Pectinesterase"/>
    <property type="match status" value="1"/>
</dbReference>
<name>A0A9P6T7Z7_9BASI</name>
<evidence type="ECO:0000313" key="11">
    <source>
        <dbReference type="Proteomes" id="UP000886653"/>
    </source>
</evidence>
<dbReference type="GO" id="GO:0042545">
    <property type="term" value="P:cell wall modification"/>
    <property type="evidence" value="ECO:0007669"/>
    <property type="project" value="UniProtKB-UniRule"/>
</dbReference>
<dbReference type="InterPro" id="IPR033131">
    <property type="entry name" value="Pectinesterase_Asp_AS"/>
</dbReference>
<evidence type="ECO:0000256" key="2">
    <source>
        <dbReference type="ARBA" id="ARBA00008891"/>
    </source>
</evidence>
<sequence>MKFHTFPLLLFALGTTKHAICARVSETNPPPNTIIVRPGGGTLSAAFQQLQGRKGKQVFLLMPGAYFDNALLQYYNDGVIIQGVGGSAISYSSNRVTITSSKKGLDAASALAITSNNVEVYNIDFINNYGSGKDTQAVALTAAGDNQFYGQCSFKSFQDTLYDKQGTHVFNGCYIEGAVDFIFGGGRSWYNKCHIAIRPSQWHQVITANKGGPEYPNSLFVFNFPTITDLPGVAPDTTFYGRAWGPNPRVCFQYANRPASLNSQGWDMKSAGGIPFSSDGFYEFPTIQTAQGHRLSRAYTTSDVI</sequence>
<proteinExistence type="inferred from homology"/>
<comment type="catalytic activity">
    <reaction evidence="6 8">
        <text>[(1-&gt;4)-alpha-D-galacturonosyl methyl ester](n) + n H2O = [(1-&gt;4)-alpha-D-galacturonosyl](n) + n methanol + n H(+)</text>
        <dbReference type="Rhea" id="RHEA:22380"/>
        <dbReference type="Rhea" id="RHEA-COMP:14570"/>
        <dbReference type="Rhea" id="RHEA-COMP:14573"/>
        <dbReference type="ChEBI" id="CHEBI:15377"/>
        <dbReference type="ChEBI" id="CHEBI:15378"/>
        <dbReference type="ChEBI" id="CHEBI:17790"/>
        <dbReference type="ChEBI" id="CHEBI:140522"/>
        <dbReference type="ChEBI" id="CHEBI:140523"/>
        <dbReference type="EC" id="3.1.1.11"/>
    </reaction>
</comment>
<dbReference type="InterPro" id="IPR000070">
    <property type="entry name" value="Pectinesterase_cat"/>
</dbReference>
<gene>
    <name evidence="10" type="ORF">CROQUDRAFT_717651</name>
</gene>
<keyword evidence="4 8" id="KW-0378">Hydrolase</keyword>
<keyword evidence="5 8" id="KW-0063">Aspartyl esterase</keyword>
<dbReference type="EMBL" id="MU167347">
    <property type="protein sequence ID" value="KAG0142476.1"/>
    <property type="molecule type" value="Genomic_DNA"/>
</dbReference>
<dbReference type="SUPFAM" id="SSF51126">
    <property type="entry name" value="Pectin lyase-like"/>
    <property type="match status" value="1"/>
</dbReference>
<evidence type="ECO:0000256" key="6">
    <source>
        <dbReference type="ARBA" id="ARBA00047928"/>
    </source>
</evidence>
<feature type="domain" description="Pectinesterase catalytic" evidence="9">
    <location>
        <begin position="43"/>
        <end position="267"/>
    </location>
</feature>
<comment type="function">
    <text evidence="8">Involved in maceration and soft-rotting of plant tissue.</text>
</comment>
<dbReference type="PANTHER" id="PTHR31321">
    <property type="entry name" value="ACYL-COA THIOESTER HYDROLASE YBHC-RELATED"/>
    <property type="match status" value="1"/>
</dbReference>
<keyword evidence="11" id="KW-1185">Reference proteome</keyword>
<feature type="signal peptide" evidence="8">
    <location>
        <begin position="1"/>
        <end position="22"/>
    </location>
</feature>
<evidence type="ECO:0000256" key="4">
    <source>
        <dbReference type="ARBA" id="ARBA00022801"/>
    </source>
</evidence>
<dbReference type="PANTHER" id="PTHR31321:SF57">
    <property type="entry name" value="PECTINESTERASE 53-RELATED"/>
    <property type="match status" value="1"/>
</dbReference>